<accession>A0ABT5TAA9</accession>
<dbReference type="InterPro" id="IPR018389">
    <property type="entry name" value="DctP_fam"/>
</dbReference>
<protein>
    <submittedName>
        <fullName evidence="4">TRAP transporter substrate-binding protein</fullName>
    </submittedName>
</protein>
<dbReference type="EMBL" id="JAQZSM010000012">
    <property type="protein sequence ID" value="MDD7972052.1"/>
    <property type="molecule type" value="Genomic_DNA"/>
</dbReference>
<evidence type="ECO:0000313" key="4">
    <source>
        <dbReference type="EMBL" id="MDD7972052.1"/>
    </source>
</evidence>
<gene>
    <name evidence="4" type="ORF">PUT78_13180</name>
</gene>
<comment type="subcellular location">
    <subcellularLocation>
        <location evidence="1">Periplasm</location>
    </subcellularLocation>
</comment>
<evidence type="ECO:0000256" key="3">
    <source>
        <dbReference type="ARBA" id="ARBA00022764"/>
    </source>
</evidence>
<dbReference type="PANTHER" id="PTHR33376">
    <property type="match status" value="1"/>
</dbReference>
<name>A0ABT5TAA9_9RHOB</name>
<sequence length="346" mass="37723">MNNTYRLQGALRATAAGLALGVGLLSAIPALAQTELRLHTFVGPGHIIYTKILEPLAAEIEAESNGELTLTLYPSMQLGGGAPELIRQAQEGTVDMVFSLPGYTSPQFPRTQMIELPGLSNDGIESTTLMWDLLDNGYLDPEFDGLKVLALWAADDAGIYTRDKPVRSMDDIAGMILRSPSAAQAGQIEKMGGTPVAMPITELYPQLERGVIDGAMVPFTTILDFRMHEVANYYTIPGPIFGRSQFTVVMNEASYNSLSEEHQALIDRLTGIELSRKATQAYLDRADESVEFVRNDPGKEVIELSAEEQARILETLAPIYEQWVAEMAAQGIDGEAMLRMAGIAVR</sequence>
<comment type="caution">
    <text evidence="4">The sequence shown here is derived from an EMBL/GenBank/DDBJ whole genome shotgun (WGS) entry which is preliminary data.</text>
</comment>
<dbReference type="CDD" id="cd13665">
    <property type="entry name" value="PBP2_TRAP_Dctp3_4"/>
    <property type="match status" value="1"/>
</dbReference>
<reference evidence="4" key="1">
    <citation type="submission" date="2023-02" db="EMBL/GenBank/DDBJ databases">
        <title>Description of Roseinatronobacter alkalisoli sp. nov., an alkaliphilic bacerium isolated from soda soil.</title>
        <authorList>
            <person name="Wei W."/>
        </authorList>
    </citation>
    <scope>NUCLEOTIDE SEQUENCE</scope>
    <source>
        <strain evidence="4">HJB301</strain>
    </source>
</reference>
<dbReference type="Pfam" id="PF03480">
    <property type="entry name" value="DctP"/>
    <property type="match status" value="1"/>
</dbReference>
<organism evidence="4 5">
    <name type="scientific">Roseinatronobacter alkalisoli</name>
    <dbReference type="NCBI Taxonomy" id="3028235"/>
    <lineage>
        <taxon>Bacteria</taxon>
        <taxon>Pseudomonadati</taxon>
        <taxon>Pseudomonadota</taxon>
        <taxon>Alphaproteobacteria</taxon>
        <taxon>Rhodobacterales</taxon>
        <taxon>Paracoccaceae</taxon>
        <taxon>Roseinatronobacter</taxon>
    </lineage>
</organism>
<dbReference type="Gene3D" id="3.40.190.170">
    <property type="entry name" value="Bacterial extracellular solute-binding protein, family 7"/>
    <property type="match status" value="1"/>
</dbReference>
<dbReference type="Proteomes" id="UP001431784">
    <property type="component" value="Unassembled WGS sequence"/>
</dbReference>
<dbReference type="PANTHER" id="PTHR33376:SF15">
    <property type="entry name" value="BLL6794 PROTEIN"/>
    <property type="match status" value="1"/>
</dbReference>
<dbReference type="RefSeq" id="WP_274352732.1">
    <property type="nucleotide sequence ID" value="NZ_JAQZSM010000012.1"/>
</dbReference>
<proteinExistence type="predicted"/>
<evidence type="ECO:0000256" key="1">
    <source>
        <dbReference type="ARBA" id="ARBA00004418"/>
    </source>
</evidence>
<keyword evidence="2" id="KW-0732">Signal</keyword>
<evidence type="ECO:0000313" key="5">
    <source>
        <dbReference type="Proteomes" id="UP001431784"/>
    </source>
</evidence>
<evidence type="ECO:0000256" key="2">
    <source>
        <dbReference type="ARBA" id="ARBA00022729"/>
    </source>
</evidence>
<dbReference type="NCBIfam" id="NF037995">
    <property type="entry name" value="TRAP_S1"/>
    <property type="match status" value="1"/>
</dbReference>
<keyword evidence="3" id="KW-0574">Periplasm</keyword>
<keyword evidence="5" id="KW-1185">Reference proteome</keyword>
<dbReference type="InterPro" id="IPR038404">
    <property type="entry name" value="TRAP_DctP_sf"/>
</dbReference>